<feature type="binding site" evidence="7">
    <location>
        <position position="111"/>
    </location>
    <ligand>
        <name>FMN</name>
        <dbReference type="ChEBI" id="CHEBI:58210"/>
    </ligand>
</feature>
<reference evidence="10" key="1">
    <citation type="submission" date="2016-10" db="EMBL/GenBank/DDBJ databases">
        <authorList>
            <person name="Varghese N."/>
            <person name="Submissions S."/>
        </authorList>
    </citation>
    <scope>NUCLEOTIDE SEQUENCE [LARGE SCALE GENOMIC DNA]</scope>
    <source>
        <strain evidence="10">CGMCC 1.10218</strain>
    </source>
</reference>
<evidence type="ECO:0000256" key="5">
    <source>
        <dbReference type="ARBA" id="ARBA00024042"/>
    </source>
</evidence>
<evidence type="ECO:0000256" key="4">
    <source>
        <dbReference type="ARBA" id="ARBA00023002"/>
    </source>
</evidence>
<dbReference type="OrthoDB" id="9770452at2"/>
<dbReference type="FunFam" id="3.20.20.70:FF:000056">
    <property type="entry name" value="hydroxyacid oxidase 2"/>
    <property type="match status" value="1"/>
</dbReference>
<feature type="binding site" evidence="7">
    <location>
        <position position="257"/>
    </location>
    <ligand>
        <name>glyoxylate</name>
        <dbReference type="ChEBI" id="CHEBI:36655"/>
    </ligand>
</feature>
<dbReference type="RefSeq" id="WP_092263037.1">
    <property type="nucleotide sequence ID" value="NZ_FNZA01000001.1"/>
</dbReference>
<dbReference type="SUPFAM" id="SSF51395">
    <property type="entry name" value="FMN-linked oxidoreductases"/>
    <property type="match status" value="1"/>
</dbReference>
<evidence type="ECO:0000256" key="3">
    <source>
        <dbReference type="ARBA" id="ARBA00022643"/>
    </source>
</evidence>
<dbReference type="InterPro" id="IPR008259">
    <property type="entry name" value="FMN_hydac_DH_AS"/>
</dbReference>
<comment type="similarity">
    <text evidence="5">Belongs to the FMN-dependent alpha-hydroxy acid dehydrogenase family.</text>
</comment>
<evidence type="ECO:0000256" key="7">
    <source>
        <dbReference type="PIRSR" id="PIRSR000138-2"/>
    </source>
</evidence>
<dbReference type="GO" id="GO:0016491">
    <property type="term" value="F:oxidoreductase activity"/>
    <property type="evidence" value="ECO:0007669"/>
    <property type="project" value="UniProtKB-KW"/>
</dbReference>
<dbReference type="PIRSF" id="PIRSF000138">
    <property type="entry name" value="Al-hdrx_acd_dh"/>
    <property type="match status" value="1"/>
</dbReference>
<accession>A0A1H6TGG0</accession>
<feature type="binding site" evidence="7">
    <location>
        <position position="29"/>
    </location>
    <ligand>
        <name>glyoxylate</name>
        <dbReference type="ChEBI" id="CHEBI:36655"/>
    </ligand>
</feature>
<dbReference type="GO" id="GO:0005737">
    <property type="term" value="C:cytoplasm"/>
    <property type="evidence" value="ECO:0007669"/>
    <property type="project" value="UniProtKB-ARBA"/>
</dbReference>
<keyword evidence="4" id="KW-0560">Oxidoreductase</keyword>
<evidence type="ECO:0000256" key="1">
    <source>
        <dbReference type="ARBA" id="ARBA00001917"/>
    </source>
</evidence>
<feature type="binding site" evidence="7">
    <location>
        <position position="160"/>
    </location>
    <ligand>
        <name>FMN</name>
        <dbReference type="ChEBI" id="CHEBI:58210"/>
    </ligand>
</feature>
<feature type="binding site" evidence="7">
    <location>
        <position position="132"/>
    </location>
    <ligand>
        <name>glyoxylate</name>
        <dbReference type="ChEBI" id="CHEBI:36655"/>
    </ligand>
</feature>
<evidence type="ECO:0000256" key="6">
    <source>
        <dbReference type="PIRSR" id="PIRSR000138-1"/>
    </source>
</evidence>
<dbReference type="InterPro" id="IPR012133">
    <property type="entry name" value="Alpha-hydoxy_acid_DH_FMN"/>
</dbReference>
<dbReference type="PROSITE" id="PS00557">
    <property type="entry name" value="FMN_HYDROXY_ACID_DH_1"/>
    <property type="match status" value="1"/>
</dbReference>
<name>A0A1H6TGG0_9DEIO</name>
<evidence type="ECO:0000313" key="9">
    <source>
        <dbReference type="EMBL" id="SEI75315.1"/>
    </source>
</evidence>
<dbReference type="Proteomes" id="UP000199223">
    <property type="component" value="Unassembled WGS sequence"/>
</dbReference>
<sequence length="358" mass="38627">MTPDLPELLNLREIEAAACEVLPPAAFAYYRGGANDEHTLRANREGYAALKLRPRMLVDVSQIDTSTTVLGVPLAFPVGVAPCALHGLVHPDAEVATARAAASVGSLMTLSTMSHRTIEEVFGAAPERCWFQLYLYKDREVSRALIARAEAAGARALVLTVDAPHLGRREAIIRTPVHIEPGTVLPNIGPRTPGREHLDDLAYFDTLLDPSLSWRDLAWLREQTRLPVILKGLLTAEDAALAAEHGCHVWASNHGGRQLDTAVTALEALPEMVEAVAGRAEVYLDGGISRGTDVIKCLALGARAVFVARPVLYGLALAGEAGVRRTLELLRDEVRLGMALCGKTRVGELGPELIRRSQ</sequence>
<dbReference type="InterPro" id="IPR013785">
    <property type="entry name" value="Aldolase_TIM"/>
</dbReference>
<evidence type="ECO:0000259" key="8">
    <source>
        <dbReference type="PROSITE" id="PS51349"/>
    </source>
</evidence>
<keyword evidence="2 7" id="KW-0285">Flavoprotein</keyword>
<dbReference type="PROSITE" id="PS51349">
    <property type="entry name" value="FMN_HYDROXY_ACID_DH_2"/>
    <property type="match status" value="1"/>
</dbReference>
<dbReference type="Gene3D" id="3.20.20.70">
    <property type="entry name" value="Aldolase class I"/>
    <property type="match status" value="1"/>
</dbReference>
<feature type="binding site" evidence="7">
    <location>
        <position position="252"/>
    </location>
    <ligand>
        <name>FMN</name>
        <dbReference type="ChEBI" id="CHEBI:58210"/>
    </ligand>
</feature>
<dbReference type="GO" id="GO:0010181">
    <property type="term" value="F:FMN binding"/>
    <property type="evidence" value="ECO:0007669"/>
    <property type="project" value="InterPro"/>
</dbReference>
<gene>
    <name evidence="9" type="ORF">SAMN04488058_101517</name>
</gene>
<feature type="active site" description="Proton acceptor" evidence="6">
    <location>
        <position position="254"/>
    </location>
</feature>
<keyword evidence="3 7" id="KW-0288">FMN</keyword>
<dbReference type="STRING" id="856736.SAMN04488058_101517"/>
<dbReference type="Pfam" id="PF01070">
    <property type="entry name" value="FMN_dh"/>
    <property type="match status" value="1"/>
</dbReference>
<feature type="binding site" evidence="7">
    <location>
        <position position="134"/>
    </location>
    <ligand>
        <name>glyoxylate</name>
        <dbReference type="ChEBI" id="CHEBI:36655"/>
    </ligand>
</feature>
<dbReference type="InterPro" id="IPR037396">
    <property type="entry name" value="FMN_HAD"/>
</dbReference>
<keyword evidence="10" id="KW-1185">Reference proteome</keyword>
<comment type="cofactor">
    <cofactor evidence="1">
        <name>FMN</name>
        <dbReference type="ChEBI" id="CHEBI:58210"/>
    </cofactor>
</comment>
<feature type="binding site" evidence="7">
    <location>
        <position position="231"/>
    </location>
    <ligand>
        <name>FMN</name>
        <dbReference type="ChEBI" id="CHEBI:58210"/>
    </ligand>
</feature>
<feature type="binding site" evidence="7">
    <location>
        <position position="254"/>
    </location>
    <ligand>
        <name>glyoxylate</name>
        <dbReference type="ChEBI" id="CHEBI:36655"/>
    </ligand>
</feature>
<dbReference type="GO" id="GO:0016853">
    <property type="term" value="F:isomerase activity"/>
    <property type="evidence" value="ECO:0007669"/>
    <property type="project" value="UniProtKB-KW"/>
</dbReference>
<evidence type="ECO:0000313" key="10">
    <source>
        <dbReference type="Proteomes" id="UP000199223"/>
    </source>
</evidence>
<organism evidence="9 10">
    <name type="scientific">Deinococcus reticulitermitis</name>
    <dbReference type="NCBI Taxonomy" id="856736"/>
    <lineage>
        <taxon>Bacteria</taxon>
        <taxon>Thermotogati</taxon>
        <taxon>Deinococcota</taxon>
        <taxon>Deinococci</taxon>
        <taxon>Deinococcales</taxon>
        <taxon>Deinococcaceae</taxon>
        <taxon>Deinococcus</taxon>
    </lineage>
</organism>
<dbReference type="PANTHER" id="PTHR10578">
    <property type="entry name" value="S -2-HYDROXY-ACID OXIDASE-RELATED"/>
    <property type="match status" value="1"/>
</dbReference>
<dbReference type="AlphaFoldDB" id="A0A1H6TGG0"/>
<dbReference type="EMBL" id="FNZA01000001">
    <property type="protein sequence ID" value="SEI75315.1"/>
    <property type="molecule type" value="Genomic_DNA"/>
</dbReference>
<feature type="domain" description="FMN hydroxy acid dehydrogenase" evidence="8">
    <location>
        <begin position="3"/>
        <end position="358"/>
    </location>
</feature>
<proteinExistence type="inferred from homology"/>
<evidence type="ECO:0000256" key="2">
    <source>
        <dbReference type="ARBA" id="ARBA00022630"/>
    </source>
</evidence>
<dbReference type="InterPro" id="IPR000262">
    <property type="entry name" value="FMN-dep_DH"/>
</dbReference>
<keyword evidence="9" id="KW-0413">Isomerase</keyword>
<dbReference type="CDD" id="cd02809">
    <property type="entry name" value="alpha_hydroxyacid_oxid_FMN"/>
    <property type="match status" value="1"/>
</dbReference>
<feature type="binding site" evidence="7">
    <location>
        <position position="169"/>
    </location>
    <ligand>
        <name>glyoxylate</name>
        <dbReference type="ChEBI" id="CHEBI:36655"/>
    </ligand>
</feature>
<feature type="binding site" evidence="7">
    <location>
        <begin position="82"/>
        <end position="84"/>
    </location>
    <ligand>
        <name>FMN</name>
        <dbReference type="ChEBI" id="CHEBI:58210"/>
    </ligand>
</feature>
<dbReference type="PANTHER" id="PTHR10578:SF107">
    <property type="entry name" value="2-HYDROXYACID OXIDASE 1"/>
    <property type="match status" value="1"/>
</dbReference>
<protein>
    <submittedName>
        <fullName evidence="9">FMN-dependent dehydrogenase, includes L-lactate dehydrogenase and type II isopentenyl diphosphate isomerase</fullName>
    </submittedName>
</protein>